<dbReference type="GO" id="GO:0031931">
    <property type="term" value="C:TORC1 complex"/>
    <property type="evidence" value="ECO:0007669"/>
    <property type="project" value="InterPro"/>
</dbReference>
<dbReference type="GO" id="GO:0005737">
    <property type="term" value="C:cytoplasm"/>
    <property type="evidence" value="ECO:0007669"/>
    <property type="project" value="TreeGrafter"/>
</dbReference>
<dbReference type="InterPro" id="IPR004083">
    <property type="entry name" value="Raptor"/>
</dbReference>
<protein>
    <submittedName>
        <fullName evidence="1">Uncharacterized protein</fullName>
    </submittedName>
</protein>
<dbReference type="Proteomes" id="UP000015102">
    <property type="component" value="Unassembled WGS sequence"/>
</dbReference>
<dbReference type="EMBL" id="CAQQ02103822">
    <property type="status" value="NOT_ANNOTATED_CDS"/>
    <property type="molecule type" value="Genomic_DNA"/>
</dbReference>
<organism evidence="1 2">
    <name type="scientific">Megaselia scalaris</name>
    <name type="common">Humpbacked fly</name>
    <name type="synonym">Phora scalaris</name>
    <dbReference type="NCBI Taxonomy" id="36166"/>
    <lineage>
        <taxon>Eukaryota</taxon>
        <taxon>Metazoa</taxon>
        <taxon>Ecdysozoa</taxon>
        <taxon>Arthropoda</taxon>
        <taxon>Hexapoda</taxon>
        <taxon>Insecta</taxon>
        <taxon>Pterygota</taxon>
        <taxon>Neoptera</taxon>
        <taxon>Endopterygota</taxon>
        <taxon>Diptera</taxon>
        <taxon>Brachycera</taxon>
        <taxon>Muscomorpha</taxon>
        <taxon>Platypezoidea</taxon>
        <taxon>Phoridae</taxon>
        <taxon>Megaseliini</taxon>
        <taxon>Megaselia</taxon>
    </lineage>
</organism>
<dbReference type="GO" id="GO:0010506">
    <property type="term" value="P:regulation of autophagy"/>
    <property type="evidence" value="ECO:0007669"/>
    <property type="project" value="TreeGrafter"/>
</dbReference>
<reference evidence="1" key="2">
    <citation type="submission" date="2015-06" db="UniProtKB">
        <authorList>
            <consortium name="EnsemblMetazoa"/>
        </authorList>
    </citation>
    <scope>IDENTIFICATION</scope>
</reference>
<dbReference type="SUPFAM" id="SSF48371">
    <property type="entry name" value="ARM repeat"/>
    <property type="match status" value="1"/>
</dbReference>
<sequence>MDNEENKQLSGTSSPPFLKFYYLRNKIKVNTNYLMKGISQKKNLEQRKDATLMELEHNLPGFQSSCHQPFCPYQYDVPYKQSPFFEEQLTAFQVWLNRASDKRTPPEQLPIVLQVLLSQVHRLRALELLGRFLDSGPWAVHLALGVGIFPYVLKLLQSAAKIIKTYFTI</sequence>
<dbReference type="GO" id="GO:0009267">
    <property type="term" value="P:cellular response to starvation"/>
    <property type="evidence" value="ECO:0007669"/>
    <property type="project" value="TreeGrafter"/>
</dbReference>
<accession>T1GNY7</accession>
<dbReference type="GO" id="GO:0071230">
    <property type="term" value="P:cellular response to amino acid stimulus"/>
    <property type="evidence" value="ECO:0007669"/>
    <property type="project" value="TreeGrafter"/>
</dbReference>
<dbReference type="EMBL" id="CAQQ02103824">
    <property type="status" value="NOT_ANNOTATED_CDS"/>
    <property type="molecule type" value="Genomic_DNA"/>
</dbReference>
<dbReference type="InterPro" id="IPR016024">
    <property type="entry name" value="ARM-type_fold"/>
</dbReference>
<dbReference type="GO" id="GO:0030674">
    <property type="term" value="F:protein-macromolecule adaptor activity"/>
    <property type="evidence" value="ECO:0007669"/>
    <property type="project" value="TreeGrafter"/>
</dbReference>
<dbReference type="GO" id="GO:0038202">
    <property type="term" value="P:TORC1 signaling"/>
    <property type="evidence" value="ECO:0007669"/>
    <property type="project" value="TreeGrafter"/>
</dbReference>
<evidence type="ECO:0000313" key="1">
    <source>
        <dbReference type="EnsemblMetazoa" id="MESCA005300-PA"/>
    </source>
</evidence>
<evidence type="ECO:0000313" key="2">
    <source>
        <dbReference type="Proteomes" id="UP000015102"/>
    </source>
</evidence>
<dbReference type="PRINTS" id="PR01547">
    <property type="entry name" value="YEAST176DUF"/>
</dbReference>
<dbReference type="EMBL" id="CAQQ02103821">
    <property type="status" value="NOT_ANNOTATED_CDS"/>
    <property type="molecule type" value="Genomic_DNA"/>
</dbReference>
<dbReference type="STRING" id="36166.T1GNY7"/>
<dbReference type="PANTHER" id="PTHR12848">
    <property type="entry name" value="REGULATORY-ASSOCIATED PROTEIN OF MTOR"/>
    <property type="match status" value="1"/>
</dbReference>
<reference evidence="2" key="1">
    <citation type="submission" date="2013-02" db="EMBL/GenBank/DDBJ databases">
        <authorList>
            <person name="Hughes D."/>
        </authorList>
    </citation>
    <scope>NUCLEOTIDE SEQUENCE</scope>
    <source>
        <strain>Durham</strain>
        <strain evidence="2">NC isolate 2 -- Noor lab</strain>
    </source>
</reference>
<dbReference type="GO" id="GO:0030307">
    <property type="term" value="P:positive regulation of cell growth"/>
    <property type="evidence" value="ECO:0007669"/>
    <property type="project" value="TreeGrafter"/>
</dbReference>
<dbReference type="EnsemblMetazoa" id="MESCA005300-RA">
    <property type="protein sequence ID" value="MESCA005300-PA"/>
    <property type="gene ID" value="MESCA005300"/>
</dbReference>
<dbReference type="AlphaFoldDB" id="T1GNY7"/>
<proteinExistence type="predicted"/>
<dbReference type="PANTHER" id="PTHR12848:SF16">
    <property type="entry name" value="REGULATORY-ASSOCIATED PROTEIN OF MTOR"/>
    <property type="match status" value="1"/>
</dbReference>
<dbReference type="EMBL" id="CAQQ02103823">
    <property type="status" value="NOT_ANNOTATED_CDS"/>
    <property type="molecule type" value="Genomic_DNA"/>
</dbReference>
<name>T1GNY7_MEGSC</name>
<dbReference type="HOGENOM" id="CLU_1580299_0_0_1"/>
<keyword evidence="2" id="KW-1185">Reference proteome</keyword>